<evidence type="ECO:0000256" key="7">
    <source>
        <dbReference type="SAM" id="SignalP"/>
    </source>
</evidence>
<dbReference type="STRING" id="1330018.A0A167JP96"/>
<feature type="transmembrane region" description="Helical" evidence="6">
    <location>
        <begin position="532"/>
        <end position="556"/>
    </location>
</feature>
<dbReference type="Gene3D" id="3.40.30.10">
    <property type="entry name" value="Glutaredoxin"/>
    <property type="match status" value="3"/>
</dbReference>
<organism evidence="9 10">
    <name type="scientific">Calocera viscosa (strain TUFC12733)</name>
    <dbReference type="NCBI Taxonomy" id="1330018"/>
    <lineage>
        <taxon>Eukaryota</taxon>
        <taxon>Fungi</taxon>
        <taxon>Dikarya</taxon>
        <taxon>Basidiomycota</taxon>
        <taxon>Agaricomycotina</taxon>
        <taxon>Dacrymycetes</taxon>
        <taxon>Dacrymycetales</taxon>
        <taxon>Dacrymycetaceae</taxon>
        <taxon>Calocera</taxon>
    </lineage>
</organism>
<dbReference type="Proteomes" id="UP000076738">
    <property type="component" value="Unassembled WGS sequence"/>
</dbReference>
<feature type="domain" description="Thioredoxin" evidence="8">
    <location>
        <begin position="147"/>
        <end position="321"/>
    </location>
</feature>
<dbReference type="InterPro" id="IPR052250">
    <property type="entry name" value="PDI_TMX3"/>
</dbReference>
<dbReference type="AlphaFoldDB" id="A0A167JP96"/>
<protein>
    <submittedName>
        <fullName evidence="9">Thioredoxin-domain-containing protein</fullName>
    </submittedName>
</protein>
<evidence type="ECO:0000256" key="4">
    <source>
        <dbReference type="ARBA" id="ARBA00023136"/>
    </source>
</evidence>
<evidence type="ECO:0000256" key="2">
    <source>
        <dbReference type="ARBA" id="ARBA00022692"/>
    </source>
</evidence>
<feature type="signal peptide" evidence="7">
    <location>
        <begin position="1"/>
        <end position="25"/>
    </location>
</feature>
<dbReference type="CDD" id="cd02961">
    <property type="entry name" value="PDI_a_family"/>
    <property type="match status" value="1"/>
</dbReference>
<dbReference type="OrthoDB" id="72053at2759"/>
<dbReference type="Pfam" id="PF13848">
    <property type="entry name" value="Thioredoxin_6"/>
    <property type="match status" value="1"/>
</dbReference>
<feature type="chain" id="PRO_5007888945" evidence="7">
    <location>
        <begin position="26"/>
        <end position="584"/>
    </location>
</feature>
<dbReference type="PROSITE" id="PS51352">
    <property type="entry name" value="THIOREDOXIN_2"/>
    <property type="match status" value="2"/>
</dbReference>
<evidence type="ECO:0000313" key="10">
    <source>
        <dbReference type="Proteomes" id="UP000076738"/>
    </source>
</evidence>
<keyword evidence="10" id="KW-1185">Reference proteome</keyword>
<dbReference type="EMBL" id="KV417299">
    <property type="protein sequence ID" value="KZO93772.1"/>
    <property type="molecule type" value="Genomic_DNA"/>
</dbReference>
<dbReference type="GO" id="GO:0005789">
    <property type="term" value="C:endoplasmic reticulum membrane"/>
    <property type="evidence" value="ECO:0007669"/>
    <property type="project" value="UniProtKB-SubCell"/>
</dbReference>
<comment type="subcellular location">
    <subcellularLocation>
        <location evidence="1">Endoplasmic reticulum membrane</location>
        <topology evidence="1">Single-pass membrane protein</topology>
    </subcellularLocation>
</comment>
<dbReference type="PANTHER" id="PTHR46426">
    <property type="entry name" value="PROTEIN DISULFIDE-ISOMERASE TMX3"/>
    <property type="match status" value="1"/>
</dbReference>
<dbReference type="InterPro" id="IPR036249">
    <property type="entry name" value="Thioredoxin-like_sf"/>
</dbReference>
<evidence type="ECO:0000256" key="3">
    <source>
        <dbReference type="ARBA" id="ARBA00022989"/>
    </source>
</evidence>
<keyword evidence="4 6" id="KW-0472">Membrane</keyword>
<dbReference type="Pfam" id="PF00085">
    <property type="entry name" value="Thioredoxin"/>
    <property type="match status" value="2"/>
</dbReference>
<comment type="function">
    <text evidence="5">Probable disulfide isomerase, which participates in the folding of proteins containing disulfide bonds. May act as a dithiol oxidase. Acts as a regulator of endoplasmic reticulum-mitochondria contact sites via its ability to regulate redox signals.</text>
</comment>
<dbReference type="InterPro" id="IPR017937">
    <property type="entry name" value="Thioredoxin_CS"/>
</dbReference>
<keyword evidence="2 6" id="KW-0812">Transmembrane</keyword>
<accession>A0A167JP96</accession>
<dbReference type="PROSITE" id="PS00194">
    <property type="entry name" value="THIOREDOXIN_1"/>
    <property type="match status" value="1"/>
</dbReference>
<evidence type="ECO:0000256" key="6">
    <source>
        <dbReference type="SAM" id="Phobius"/>
    </source>
</evidence>
<feature type="domain" description="Thioredoxin" evidence="8">
    <location>
        <begin position="20"/>
        <end position="144"/>
    </location>
</feature>
<name>A0A167JP96_CALVF</name>
<gene>
    <name evidence="9" type="ORF">CALVIDRAFT_242594</name>
</gene>
<evidence type="ECO:0000256" key="1">
    <source>
        <dbReference type="ARBA" id="ARBA00004389"/>
    </source>
</evidence>
<sequence>MKLRLWPAAPPLSAALLLTFSLVAAAPIAAQADPHLQLQLTESNFTTSLSRGLWFIEFFSPECSHCKKFAPTWGELVVAKARQWGPYGFFMAQVNCLAQGDLCDANSIEAYPTMKLFQDGTEVKKFSGKRSFDNVSSFIDNNTQELLSARRPARGSSGAGAGEGALNPEGEVLVFDPETLEEKKKEGKPLFVKFYAPWCGHCKKLAPTWVELASKMRGTLTIAEVDCEKHKALCKKEGVPGFPQLVFFQSGEKSEYKGRRGINDMVDWATKAITTGAADVGRPEVEALIEKEPVFFLYLSTFLSNPGEIEEIESAAKVLLGTPPLYRTQDPAVFNLLSIDPTQGSVLIAVKDHSPRAGASFSLSAPHTASRISSWLLSEKLPTLAELSTHNFDEVMRNPSKPIVVLGALEGDSPQSQEQQAALMSAAREWRATGGKVRGRPVVFVWMDSAKWAKWLKSMYGVRAAGGPAVIISDHSALRYYDRDAAKRKIALSRESIFSALEAIDSGTASGKHSENVAERAIRSLNNGLEAIGTWATIHPFSAGGLILLLFLGLLWGVRRFILAELAPAGAYTNGYHKPGGRLD</sequence>
<evidence type="ECO:0000259" key="8">
    <source>
        <dbReference type="PROSITE" id="PS51352"/>
    </source>
</evidence>
<dbReference type="InterPro" id="IPR013766">
    <property type="entry name" value="Thioredoxin_domain"/>
</dbReference>
<reference evidence="9 10" key="1">
    <citation type="journal article" date="2016" name="Mol. Biol. Evol.">
        <title>Comparative Genomics of Early-Diverging Mushroom-Forming Fungi Provides Insights into the Origins of Lignocellulose Decay Capabilities.</title>
        <authorList>
            <person name="Nagy L.G."/>
            <person name="Riley R."/>
            <person name="Tritt A."/>
            <person name="Adam C."/>
            <person name="Daum C."/>
            <person name="Floudas D."/>
            <person name="Sun H."/>
            <person name="Yadav J.S."/>
            <person name="Pangilinan J."/>
            <person name="Larsson K.H."/>
            <person name="Matsuura K."/>
            <person name="Barry K."/>
            <person name="Labutti K."/>
            <person name="Kuo R."/>
            <person name="Ohm R.A."/>
            <person name="Bhattacharya S.S."/>
            <person name="Shirouzu T."/>
            <person name="Yoshinaga Y."/>
            <person name="Martin F.M."/>
            <person name="Grigoriev I.V."/>
            <person name="Hibbett D.S."/>
        </authorList>
    </citation>
    <scope>NUCLEOTIDE SEQUENCE [LARGE SCALE GENOMIC DNA]</scope>
    <source>
        <strain evidence="9 10">TUFC12733</strain>
    </source>
</reference>
<keyword evidence="3 6" id="KW-1133">Transmembrane helix</keyword>
<keyword evidence="7" id="KW-0732">Signal</keyword>
<dbReference type="PANTHER" id="PTHR46426:SF1">
    <property type="entry name" value="PROTEIN DISULFIDE-ISOMERASE TMX3"/>
    <property type="match status" value="1"/>
</dbReference>
<proteinExistence type="predicted"/>
<evidence type="ECO:0000313" key="9">
    <source>
        <dbReference type="EMBL" id="KZO93772.1"/>
    </source>
</evidence>
<dbReference type="SUPFAM" id="SSF52833">
    <property type="entry name" value="Thioredoxin-like"/>
    <property type="match status" value="2"/>
</dbReference>
<dbReference type="PRINTS" id="PR00421">
    <property type="entry name" value="THIOREDOXIN"/>
</dbReference>
<evidence type="ECO:0000256" key="5">
    <source>
        <dbReference type="ARBA" id="ARBA00045246"/>
    </source>
</evidence>